<dbReference type="Pfam" id="PF01607">
    <property type="entry name" value="CBM_14"/>
    <property type="match status" value="1"/>
</dbReference>
<gene>
    <name evidence="3" type="primary">LOC106113995</name>
</gene>
<dbReference type="KEGG" id="pxu:106113995"/>
<accession>A0AAJ7E4L1</accession>
<feature type="region of interest" description="Disordered" evidence="1">
    <location>
        <begin position="300"/>
        <end position="319"/>
    </location>
</feature>
<evidence type="ECO:0000256" key="1">
    <source>
        <dbReference type="SAM" id="MobiDB-lite"/>
    </source>
</evidence>
<proteinExistence type="predicted"/>
<dbReference type="SMART" id="SM00494">
    <property type="entry name" value="ChtBD2"/>
    <property type="match status" value="1"/>
</dbReference>
<reference evidence="3" key="1">
    <citation type="submission" date="2025-08" db="UniProtKB">
        <authorList>
            <consortium name="RefSeq"/>
        </authorList>
    </citation>
    <scope>IDENTIFICATION</scope>
</reference>
<dbReference type="GeneID" id="106113995"/>
<dbReference type="PANTHER" id="PTHR22933:SF42">
    <property type="entry name" value="FI18455P1-RELATED"/>
    <property type="match status" value="1"/>
</dbReference>
<evidence type="ECO:0000313" key="3">
    <source>
        <dbReference type="RefSeq" id="XP_013162508.1"/>
    </source>
</evidence>
<dbReference type="Gene3D" id="2.170.140.10">
    <property type="entry name" value="Chitin binding domain"/>
    <property type="match status" value="1"/>
</dbReference>
<organism evidence="3">
    <name type="scientific">Papilio xuthus</name>
    <name type="common">Asian swallowtail butterfly</name>
    <dbReference type="NCBI Taxonomy" id="66420"/>
    <lineage>
        <taxon>Eukaryota</taxon>
        <taxon>Metazoa</taxon>
        <taxon>Ecdysozoa</taxon>
        <taxon>Arthropoda</taxon>
        <taxon>Hexapoda</taxon>
        <taxon>Insecta</taxon>
        <taxon>Pterygota</taxon>
        <taxon>Neoptera</taxon>
        <taxon>Endopterygota</taxon>
        <taxon>Lepidoptera</taxon>
        <taxon>Glossata</taxon>
        <taxon>Ditrysia</taxon>
        <taxon>Papilionoidea</taxon>
        <taxon>Papilionidae</taxon>
        <taxon>Papilioninae</taxon>
        <taxon>Papilio</taxon>
    </lineage>
</organism>
<dbReference type="PANTHER" id="PTHR22933">
    <property type="entry name" value="FI18007P1-RELATED"/>
    <property type="match status" value="1"/>
</dbReference>
<dbReference type="AlphaFoldDB" id="A0AAJ7E4L1"/>
<dbReference type="InterPro" id="IPR052976">
    <property type="entry name" value="Scoloptoxin-like"/>
</dbReference>
<dbReference type="RefSeq" id="XP_013162508.1">
    <property type="nucleotide sequence ID" value="XM_013307054.1"/>
</dbReference>
<sequence length="809" mass="91234">MLLPVSIICASNAQNARLLQAPQNNGHGWDIRLAVPGQPGNDYPTLATIPRTSFSCAGREPGYYADIDTNCQVFRVCTVGATYGFQSFLCPNGTLFNQAVFVCDWWMNVNCKNSDEVLRNKNEQFENLKLGTQLMKDIKNILTHPVRNPFNTNTMKSKLLVMQSYKPPSGQLFPNGALLAPPERAPSHIYIPTKAIQIALRQNEYRPPTESFAASTSNPQYIPPTFSTLSPTTVRNVEILQRQVLNTQNIQNTNSQSNSSEQIISNGHAGQVQTQNRYSQSMTNFKNDQTNRQLQKYNNFRNSQRAQSNTEFNSVQTRNSHNTIQAARTFGNNAYQLRNKDKKNNSNNVKPLNPVKQQYTYETSRQPSAQINQTQTSEKMKQSLALVFSLLTDSINKANKYNNVIQDNVQSLTTSPPPQFQGVNNEEFGRITNTISQLTASQFTNNNNKTLDYNKANSASVFNTPSPYISNKDENLNFSKYKQNPAAIKQNDKLQSKPNNKQLNPFISVSGSNTNTNTPIYSGQLYKYSVPEVTRQIINAPNPANSNILIQPDIDEVKSQRVIVPKNSITKSIDTSTNINANIFKSRVAINKPVRLEELPTEKPQLKTQNNVLNTETGITAQLRDKIVGTIPHPTYKNKFVTYKKDESYYLYSNLDDGNSVSNEQAPKQSVKQYPNNYPDLITFHFIPSGNQNEKESFQNEPQSYQLTELKPVENNNRIELTDNNINDDTYSTDLGYNVIRPSQKQSQTINTLYDGPSSYSAPQLSIGNLISTQEAQRNNINSRIEGIEENNNFSGYSKERPARQFTFK</sequence>
<feature type="domain" description="Chitin-binding type-2" evidence="2">
    <location>
        <begin position="53"/>
        <end position="113"/>
    </location>
</feature>
<dbReference type="GO" id="GO:0008061">
    <property type="term" value="F:chitin binding"/>
    <property type="evidence" value="ECO:0007669"/>
    <property type="project" value="InterPro"/>
</dbReference>
<dbReference type="Proteomes" id="UP000694872">
    <property type="component" value="Unplaced"/>
</dbReference>
<name>A0AAJ7E4L1_PAPXU</name>
<dbReference type="GO" id="GO:0005576">
    <property type="term" value="C:extracellular region"/>
    <property type="evidence" value="ECO:0007669"/>
    <property type="project" value="InterPro"/>
</dbReference>
<dbReference type="InterPro" id="IPR036508">
    <property type="entry name" value="Chitin-bd_dom_sf"/>
</dbReference>
<protein>
    <recommendedName>
        <fullName evidence="2">Chitin-binding type-2 domain-containing protein</fullName>
    </recommendedName>
</protein>
<dbReference type="PROSITE" id="PS50940">
    <property type="entry name" value="CHIT_BIND_II"/>
    <property type="match status" value="1"/>
</dbReference>
<dbReference type="SUPFAM" id="SSF57625">
    <property type="entry name" value="Invertebrate chitin-binding proteins"/>
    <property type="match status" value="1"/>
</dbReference>
<dbReference type="InterPro" id="IPR002557">
    <property type="entry name" value="Chitin-bd_dom"/>
</dbReference>
<evidence type="ECO:0000259" key="2">
    <source>
        <dbReference type="PROSITE" id="PS50940"/>
    </source>
</evidence>